<dbReference type="Proteomes" id="UP000008461">
    <property type="component" value="Chromosome"/>
</dbReference>
<dbReference type="KEGG" id="hhy:Halhy_5672"/>
<feature type="domain" description="Outer membrane protein beta-barrel" evidence="2">
    <location>
        <begin position="25"/>
        <end position="174"/>
    </location>
</feature>
<dbReference type="InterPro" id="IPR025665">
    <property type="entry name" value="Beta-barrel_OMP_2"/>
</dbReference>
<proteinExistence type="predicted"/>
<evidence type="ECO:0000259" key="2">
    <source>
        <dbReference type="Pfam" id="PF13568"/>
    </source>
</evidence>
<dbReference type="STRING" id="760192.Halhy_5672"/>
<dbReference type="OrthoDB" id="947434at2"/>
<name>F4KVS0_HALH1</name>
<keyword evidence="4" id="KW-1185">Reference proteome</keyword>
<dbReference type="Pfam" id="PF13568">
    <property type="entry name" value="OMP_b-brl_2"/>
    <property type="match status" value="1"/>
</dbReference>
<sequence length="198" mass="21848">MKLRKLKIAIFLGLGCIMMIPSIAQAQASFGIRAGLNATNISFDNLDNRSERLGYHAGIFADLPLGGEFISVQPELSYSVKGTAYKPLTEKRTLSFDYVDFLLPFAFKLGPVDLQVGPFASYLISDRDYIVIENNQVITDAFKKFDGGLTAGISFNFNKVFLGIRYNQGFSDLTRDNVREFLGSGKNGVGQVSLGFKF</sequence>
<evidence type="ECO:0000313" key="3">
    <source>
        <dbReference type="EMBL" id="AEE53495.1"/>
    </source>
</evidence>
<reference key="2">
    <citation type="submission" date="2011-04" db="EMBL/GenBank/DDBJ databases">
        <title>Complete sequence of chromosome of Haliscomenobacter hydrossis DSM 1100.</title>
        <authorList>
            <consortium name="US DOE Joint Genome Institute (JGI-PGF)"/>
            <person name="Lucas S."/>
            <person name="Han J."/>
            <person name="Lapidus A."/>
            <person name="Bruce D."/>
            <person name="Goodwin L."/>
            <person name="Pitluck S."/>
            <person name="Peters L."/>
            <person name="Kyrpides N."/>
            <person name="Mavromatis K."/>
            <person name="Ivanova N."/>
            <person name="Ovchinnikova G."/>
            <person name="Pagani I."/>
            <person name="Daligault H."/>
            <person name="Detter J.C."/>
            <person name="Han C."/>
            <person name="Land M."/>
            <person name="Hauser L."/>
            <person name="Markowitz V."/>
            <person name="Cheng J.-F."/>
            <person name="Hugenholtz P."/>
            <person name="Woyke T."/>
            <person name="Wu D."/>
            <person name="Verbarg S."/>
            <person name="Frueling A."/>
            <person name="Brambilla E."/>
            <person name="Klenk H.-P."/>
            <person name="Eisen J.A."/>
        </authorList>
    </citation>
    <scope>NUCLEOTIDE SEQUENCE</scope>
    <source>
        <strain>DSM 1100</strain>
    </source>
</reference>
<dbReference type="EMBL" id="CP002691">
    <property type="protein sequence ID" value="AEE53495.1"/>
    <property type="molecule type" value="Genomic_DNA"/>
</dbReference>
<dbReference type="eggNOG" id="COG3637">
    <property type="taxonomic scope" value="Bacteria"/>
</dbReference>
<feature type="chain" id="PRO_5003310344" description="Outer membrane protein beta-barrel domain-containing protein" evidence="1">
    <location>
        <begin position="27"/>
        <end position="198"/>
    </location>
</feature>
<dbReference type="HOGENOM" id="CLU_082049_4_2_10"/>
<feature type="signal peptide" evidence="1">
    <location>
        <begin position="1"/>
        <end position="26"/>
    </location>
</feature>
<evidence type="ECO:0000313" key="4">
    <source>
        <dbReference type="Proteomes" id="UP000008461"/>
    </source>
</evidence>
<evidence type="ECO:0000256" key="1">
    <source>
        <dbReference type="SAM" id="SignalP"/>
    </source>
</evidence>
<accession>F4KVS0</accession>
<protein>
    <recommendedName>
        <fullName evidence="2">Outer membrane protein beta-barrel domain-containing protein</fullName>
    </recommendedName>
</protein>
<dbReference type="AlphaFoldDB" id="F4KVS0"/>
<reference evidence="3 4" key="1">
    <citation type="journal article" date="2011" name="Stand. Genomic Sci.">
        <title>Complete genome sequence of Haliscomenobacter hydrossis type strain (O).</title>
        <authorList>
            <consortium name="US DOE Joint Genome Institute (JGI-PGF)"/>
            <person name="Daligault H."/>
            <person name="Lapidus A."/>
            <person name="Zeytun A."/>
            <person name="Nolan M."/>
            <person name="Lucas S."/>
            <person name="Del Rio T.G."/>
            <person name="Tice H."/>
            <person name="Cheng J.F."/>
            <person name="Tapia R."/>
            <person name="Han C."/>
            <person name="Goodwin L."/>
            <person name="Pitluck S."/>
            <person name="Liolios K."/>
            <person name="Pagani I."/>
            <person name="Ivanova N."/>
            <person name="Huntemann M."/>
            <person name="Mavromatis K."/>
            <person name="Mikhailova N."/>
            <person name="Pati A."/>
            <person name="Chen A."/>
            <person name="Palaniappan K."/>
            <person name="Land M."/>
            <person name="Hauser L."/>
            <person name="Brambilla E.M."/>
            <person name="Rohde M."/>
            <person name="Verbarg S."/>
            <person name="Goker M."/>
            <person name="Bristow J."/>
            <person name="Eisen J.A."/>
            <person name="Markowitz V."/>
            <person name="Hugenholtz P."/>
            <person name="Kyrpides N.C."/>
            <person name="Klenk H.P."/>
            <person name="Woyke T."/>
        </authorList>
    </citation>
    <scope>NUCLEOTIDE SEQUENCE [LARGE SCALE GENOMIC DNA]</scope>
    <source>
        <strain evidence="4">ATCC 27775 / DSM 1100 / LMG 10767 / O</strain>
    </source>
</reference>
<keyword evidence="1" id="KW-0732">Signal</keyword>
<gene>
    <name evidence="3" type="ordered locus">Halhy_5672</name>
</gene>
<dbReference type="RefSeq" id="WP_013768024.1">
    <property type="nucleotide sequence ID" value="NC_015510.1"/>
</dbReference>
<organism evidence="3 4">
    <name type="scientific">Haliscomenobacter hydrossis (strain ATCC 27775 / DSM 1100 / LMG 10767 / O)</name>
    <dbReference type="NCBI Taxonomy" id="760192"/>
    <lineage>
        <taxon>Bacteria</taxon>
        <taxon>Pseudomonadati</taxon>
        <taxon>Bacteroidota</taxon>
        <taxon>Saprospiria</taxon>
        <taxon>Saprospirales</taxon>
        <taxon>Haliscomenobacteraceae</taxon>
        <taxon>Haliscomenobacter</taxon>
    </lineage>
</organism>